<organism evidence="2 3">
    <name type="scientific">Rhodoferax lithotrophicus</name>
    <dbReference type="NCBI Taxonomy" id="2798804"/>
    <lineage>
        <taxon>Bacteria</taxon>
        <taxon>Pseudomonadati</taxon>
        <taxon>Pseudomonadota</taxon>
        <taxon>Betaproteobacteria</taxon>
        <taxon>Burkholderiales</taxon>
        <taxon>Comamonadaceae</taxon>
        <taxon>Rhodoferax</taxon>
    </lineage>
</organism>
<dbReference type="Proteomes" id="UP000824366">
    <property type="component" value="Chromosome"/>
</dbReference>
<keyword evidence="1" id="KW-0732">Signal</keyword>
<gene>
    <name evidence="2" type="ORF">MIZ03_0552</name>
</gene>
<evidence type="ECO:0000313" key="2">
    <source>
        <dbReference type="EMBL" id="BCO25673.1"/>
    </source>
</evidence>
<dbReference type="EMBL" id="AP024238">
    <property type="protein sequence ID" value="BCO25673.1"/>
    <property type="molecule type" value="Genomic_DNA"/>
</dbReference>
<accession>A0ABM7MHK7</accession>
<evidence type="ECO:0000313" key="3">
    <source>
        <dbReference type="Proteomes" id="UP000824366"/>
    </source>
</evidence>
<name>A0ABM7MHK7_9BURK</name>
<keyword evidence="3" id="KW-1185">Reference proteome</keyword>
<feature type="signal peptide" evidence="1">
    <location>
        <begin position="1"/>
        <end position="18"/>
    </location>
</feature>
<evidence type="ECO:0008006" key="4">
    <source>
        <dbReference type="Google" id="ProtNLM"/>
    </source>
</evidence>
<proteinExistence type="predicted"/>
<sequence>MKKWCVASVIMVCGAVHAQTSSAKTELISKILTLQQQVIEQTAQSLVERPALQMMQQASLALQTRVAPENREAVAKAIQADLKAYADDVGPLVRQKAVKLAPSTVGALLDQRFSEDELKQLIAIIESPVNRKYQQMGGDLQKALVDQLVTETKAVVEPKVKALEQAMVKHLGLPAVPAAQASKPAATAKTPKK</sequence>
<dbReference type="RefSeq" id="WP_223907756.1">
    <property type="nucleotide sequence ID" value="NZ_AP024238.1"/>
</dbReference>
<protein>
    <recommendedName>
        <fullName evidence="4">DUF2059 domain-containing protein</fullName>
    </recommendedName>
</protein>
<evidence type="ECO:0000256" key="1">
    <source>
        <dbReference type="SAM" id="SignalP"/>
    </source>
</evidence>
<feature type="chain" id="PRO_5046058444" description="DUF2059 domain-containing protein" evidence="1">
    <location>
        <begin position="19"/>
        <end position="193"/>
    </location>
</feature>
<reference evidence="2 3" key="1">
    <citation type="journal article" date="2021" name="Microbiol. Spectr.">
        <title>A Single Bacterium Capable of Oxidation and Reduction of Iron at Circumneutral pH.</title>
        <authorList>
            <person name="Kato S."/>
            <person name="Ohkuma M."/>
        </authorList>
    </citation>
    <scope>NUCLEOTIDE SEQUENCE [LARGE SCALE GENOMIC DNA]</scope>
    <source>
        <strain evidence="2 3">MIZ03</strain>
    </source>
</reference>